<reference evidence="1" key="1">
    <citation type="submission" date="2021-02" db="EMBL/GenBank/DDBJ databases">
        <authorList>
            <person name="Nowell W R."/>
        </authorList>
    </citation>
    <scope>NUCLEOTIDE SEQUENCE</scope>
</reference>
<comment type="caution">
    <text evidence="1">The sequence shown here is derived from an EMBL/GenBank/DDBJ whole genome shotgun (WGS) entry which is preliminary data.</text>
</comment>
<dbReference type="EMBL" id="CAJOBA010016188">
    <property type="protein sequence ID" value="CAF3890564.1"/>
    <property type="molecule type" value="Genomic_DNA"/>
</dbReference>
<feature type="non-terminal residue" evidence="1">
    <location>
        <position position="1"/>
    </location>
</feature>
<dbReference type="EMBL" id="CAJNOK010083070">
    <property type="protein sequence ID" value="CAF1685445.1"/>
    <property type="molecule type" value="Genomic_DNA"/>
</dbReference>
<proteinExistence type="predicted"/>
<evidence type="ECO:0000313" key="3">
    <source>
        <dbReference type="Proteomes" id="UP000677228"/>
    </source>
</evidence>
<dbReference type="AlphaFoldDB" id="A0A8S2GCB0"/>
<gene>
    <name evidence="1" type="ORF">OVA965_LOCUS46197</name>
    <name evidence="2" type="ORF">TMI583_LOCUS20332</name>
</gene>
<evidence type="ECO:0000313" key="1">
    <source>
        <dbReference type="EMBL" id="CAF1685445.1"/>
    </source>
</evidence>
<evidence type="ECO:0000313" key="2">
    <source>
        <dbReference type="EMBL" id="CAF3890564.1"/>
    </source>
</evidence>
<organism evidence="1 3">
    <name type="scientific">Didymodactylos carnosus</name>
    <dbReference type="NCBI Taxonomy" id="1234261"/>
    <lineage>
        <taxon>Eukaryota</taxon>
        <taxon>Metazoa</taxon>
        <taxon>Spiralia</taxon>
        <taxon>Gnathifera</taxon>
        <taxon>Rotifera</taxon>
        <taxon>Eurotatoria</taxon>
        <taxon>Bdelloidea</taxon>
        <taxon>Philodinida</taxon>
        <taxon>Philodinidae</taxon>
        <taxon>Didymodactylos</taxon>
    </lineage>
</organism>
<protein>
    <submittedName>
        <fullName evidence="1">Uncharacterized protein</fullName>
    </submittedName>
</protein>
<dbReference type="Proteomes" id="UP000682733">
    <property type="component" value="Unassembled WGS sequence"/>
</dbReference>
<dbReference type="Proteomes" id="UP000677228">
    <property type="component" value="Unassembled WGS sequence"/>
</dbReference>
<feature type="non-terminal residue" evidence="1">
    <location>
        <position position="43"/>
    </location>
</feature>
<accession>A0A8S2GCB0</accession>
<sequence>ERKRLHEERTLSMKIAMEERKIMIAQRKLESMRLLEELFNRVK</sequence>
<name>A0A8S2GCB0_9BILA</name>